<feature type="compositionally biased region" description="Low complexity" evidence="3">
    <location>
        <begin position="359"/>
        <end position="379"/>
    </location>
</feature>
<evidence type="ECO:0000256" key="1">
    <source>
        <dbReference type="ARBA" id="ARBA00022443"/>
    </source>
</evidence>
<keyword evidence="7" id="KW-1185">Reference proteome</keyword>
<dbReference type="EMBL" id="BFAD01000001">
    <property type="protein sequence ID" value="GBE78788.1"/>
    <property type="molecule type" value="Genomic_DNA"/>
</dbReference>
<dbReference type="InterPro" id="IPR036028">
    <property type="entry name" value="SH3-like_dom_sf"/>
</dbReference>
<dbReference type="STRING" id="139825.A0A401G9F6"/>
<feature type="compositionally biased region" description="Basic and acidic residues" evidence="3">
    <location>
        <begin position="438"/>
        <end position="450"/>
    </location>
</feature>
<organism evidence="6 7">
    <name type="scientific">Sparassis crispa</name>
    <dbReference type="NCBI Taxonomy" id="139825"/>
    <lineage>
        <taxon>Eukaryota</taxon>
        <taxon>Fungi</taxon>
        <taxon>Dikarya</taxon>
        <taxon>Basidiomycota</taxon>
        <taxon>Agaricomycotina</taxon>
        <taxon>Agaricomycetes</taxon>
        <taxon>Polyporales</taxon>
        <taxon>Sparassidaceae</taxon>
        <taxon>Sparassis</taxon>
    </lineage>
</organism>
<feature type="compositionally biased region" description="Polar residues" evidence="3">
    <location>
        <begin position="1089"/>
        <end position="1100"/>
    </location>
</feature>
<dbReference type="InterPro" id="IPR050302">
    <property type="entry name" value="Rab_GAP_TBC_domain"/>
</dbReference>
<feature type="region of interest" description="Disordered" evidence="3">
    <location>
        <begin position="414"/>
        <end position="784"/>
    </location>
</feature>
<proteinExistence type="predicted"/>
<feature type="compositionally biased region" description="Low complexity" evidence="3">
    <location>
        <begin position="637"/>
        <end position="655"/>
    </location>
</feature>
<feature type="region of interest" description="Disordered" evidence="3">
    <location>
        <begin position="1089"/>
        <end position="1119"/>
    </location>
</feature>
<feature type="region of interest" description="Disordered" evidence="3">
    <location>
        <begin position="222"/>
        <end position="256"/>
    </location>
</feature>
<feature type="compositionally biased region" description="Polar residues" evidence="3">
    <location>
        <begin position="523"/>
        <end position="540"/>
    </location>
</feature>
<evidence type="ECO:0008006" key="8">
    <source>
        <dbReference type="Google" id="ProtNLM"/>
    </source>
</evidence>
<feature type="compositionally biased region" description="Low complexity" evidence="3">
    <location>
        <begin position="86"/>
        <end position="109"/>
    </location>
</feature>
<dbReference type="SUPFAM" id="SSF47923">
    <property type="entry name" value="Ypt/Rab-GAP domain of gyp1p"/>
    <property type="match status" value="2"/>
</dbReference>
<evidence type="ECO:0000256" key="3">
    <source>
        <dbReference type="SAM" id="MobiDB-lite"/>
    </source>
</evidence>
<feature type="compositionally biased region" description="Low complexity" evidence="3">
    <location>
        <begin position="670"/>
        <end position="685"/>
    </location>
</feature>
<feature type="region of interest" description="Disordered" evidence="3">
    <location>
        <begin position="298"/>
        <end position="395"/>
    </location>
</feature>
<feature type="region of interest" description="Disordered" evidence="3">
    <location>
        <begin position="126"/>
        <end position="189"/>
    </location>
</feature>
<dbReference type="RefSeq" id="XP_027609701.1">
    <property type="nucleotide sequence ID" value="XM_027753900.1"/>
</dbReference>
<dbReference type="Pfam" id="PF00566">
    <property type="entry name" value="RabGAP-TBC"/>
    <property type="match status" value="1"/>
</dbReference>
<evidence type="ECO:0000313" key="6">
    <source>
        <dbReference type="EMBL" id="GBE78788.1"/>
    </source>
</evidence>
<dbReference type="Gene3D" id="1.10.8.270">
    <property type="entry name" value="putative rabgap domain of human tbc1 domain family member 14 like domains"/>
    <property type="match status" value="1"/>
</dbReference>
<feature type="compositionally biased region" description="Basic and acidic residues" evidence="3">
    <location>
        <begin position="572"/>
        <end position="587"/>
    </location>
</feature>
<feature type="compositionally biased region" description="Pro residues" evidence="3">
    <location>
        <begin position="656"/>
        <end position="669"/>
    </location>
</feature>
<feature type="region of interest" description="Disordered" evidence="3">
    <location>
        <begin position="1212"/>
        <end position="1233"/>
    </location>
</feature>
<dbReference type="SUPFAM" id="SSF50044">
    <property type="entry name" value="SH3-domain"/>
    <property type="match status" value="1"/>
</dbReference>
<feature type="compositionally biased region" description="Pro residues" evidence="3">
    <location>
        <begin position="627"/>
        <end position="636"/>
    </location>
</feature>
<dbReference type="PROSITE" id="PS50086">
    <property type="entry name" value="TBC_RABGAP"/>
    <property type="match status" value="1"/>
</dbReference>
<dbReference type="InterPro" id="IPR000195">
    <property type="entry name" value="Rab-GAP-TBC_dom"/>
</dbReference>
<dbReference type="InterPro" id="IPR001452">
    <property type="entry name" value="SH3_domain"/>
</dbReference>
<name>A0A401G9F6_9APHY</name>
<evidence type="ECO:0000313" key="7">
    <source>
        <dbReference type="Proteomes" id="UP000287166"/>
    </source>
</evidence>
<evidence type="ECO:0000256" key="2">
    <source>
        <dbReference type="PROSITE-ProRule" id="PRU00192"/>
    </source>
</evidence>
<feature type="compositionally biased region" description="Low complexity" evidence="3">
    <location>
        <begin position="501"/>
        <end position="516"/>
    </location>
</feature>
<feature type="compositionally biased region" description="Polar residues" evidence="3">
    <location>
        <begin position="172"/>
        <end position="181"/>
    </location>
</feature>
<protein>
    <recommendedName>
        <fullName evidence="8">Rab-GAP TBC domain-containing protein</fullName>
    </recommendedName>
</protein>
<feature type="compositionally biased region" description="Pro residues" evidence="3">
    <location>
        <begin position="990"/>
        <end position="1002"/>
    </location>
</feature>
<dbReference type="PANTHER" id="PTHR47219:SF9">
    <property type="entry name" value="GTPASE ACTIVATING PROTEIN AND CENTROSOME-ASSOCIATED, ISOFORM B"/>
    <property type="match status" value="1"/>
</dbReference>
<dbReference type="SMART" id="SM00164">
    <property type="entry name" value="TBC"/>
    <property type="match status" value="1"/>
</dbReference>
<dbReference type="GO" id="GO:0005096">
    <property type="term" value="F:GTPase activator activity"/>
    <property type="evidence" value="ECO:0007669"/>
    <property type="project" value="TreeGrafter"/>
</dbReference>
<feature type="compositionally biased region" description="Low complexity" evidence="3">
    <location>
        <begin position="306"/>
        <end position="323"/>
    </location>
</feature>
<feature type="compositionally biased region" description="Low complexity" evidence="3">
    <location>
        <begin position="692"/>
        <end position="720"/>
    </location>
</feature>
<sequence>MDATELGRWTRFAAKGGIGKCTALQDCVAEESEDLMFMKDDEITVLMRLPEKDDLYLGYCEGVVGRFSGSDVQFHSRLKKPVIAKRSSSLASTRSRRSSSQSATALSARDTASPALAAQLTHSYSMSTVSSSGSPRAPRFPRSASASASPSPHASPLRVQSALQDEDRARSASHSSISTALESAPISPADFPRDEVRVASAASSHHPGSPAIRAPALSPLALPEEPSAKRSPLTPDTFIDTNTREATEEPSENVSLRLHDESYSVYDETDASARISVALSDGELGIGLSLLQDFMGGHDGSGSGSGDDASFASSSRQSGTETPPVEERTPSPSTSPNTSAGSPPDAPAPRTDVDRPARALSQYSASALPPSPSRASLRPSLHDSEAGGSEWEGASDIYDNYRYSRFSVASRASRMSKGSLLSLASGPAVPPVPPDLHGPVRERPSGEFGERVGSGGPSVESFRERTRSGSGSAGQSSVDPVVDHPPLNVVNASERAARAKPSPLSLVSEPSPFPLLHAAFGSPAQSPTPGSSESFASTFPSAIYPAGAGGAASAARQRLELERGPRTMNPVVRERDEEAVRADDRKAFGRNIVAEDDNSVEPSSAPPPPYTPLSPHPPSPRRLTPSPLSPSFPHQPPQNSQSNQNNTPPAARPLNSPSPQPLAPSPLSPSFPRQTSQSSQNNQNNAPPTPRLLNSPSPQSLASSPLSPSFPHQPPQSSQSTRNNASPAPRPLNLNRPPPSPNARTSLFLPHPHAPKPTHSPAGPLYGRQPVPSPSHFPSHVGPPPGSVVHALQLALSTGRPRQTTIYGLFEHDLASAVGPVPISFGLEPQMNVPAHRPGVSRSLRGSLVSSPPLPAEAAESERAMPQTAETGAESEGPAKAIPRANFFPQVSTVRPRSRSFSGFDTPFEPGALPNERSQEEGGLRASSPSMPMLTKRSKSALAAVPMAPVSLPAPQRATVSHSATVVRAVHAPSPLSLSQNNVVAAYPHAPSPQPSPNPSPNPSTRSAVTSPVALSPPGTPVAATLQQGGSGGPHAKSAAAVAAEPVMPPHSTIGTILEDERAPRSSLTPKFPPIKANSVPVIRHSKSFVTSSPGKTTTAAELPPRSMSSQGRRSGEDAKRVDDMVSIMSSLASGPSRPTQGLSRISTSTSALRVQLLQHEERSPSSSVRSFERDQKTVQVEDMDFEMVRPGIPQSPLAENSVDSLPLPSALQERANPTSGELPAPPPPSPHAVVRTSYVDQAPPESRPHKVMDAADIEAHRQRELRWISTMSSVSPSQARKSKKVRKMVLEGVPASVRYLVWAHLTDSKAKRMEGLYTRLLQREKVAASADIERDVRQLSVHLPVMHDDSLMNVLQAYLSMVPDIQYSRGLCSIASQLLLLSPEEDAFWTFISLMDTHLRPYFSSNAIQLDVDAALFGKAVEANDSALAKKIFLDMAVSPISVCRPWFTSLFVGALSPEYFHRVWDVFLFEGVPFLFRIGIALLTCCRQLLLKCAGHDPLFAILSHPPANYLPRTPDALIDLALSVKLKDEDIRKQRSKLEAQVKRQTQSRVLSSALPAGISVPAISLPRS</sequence>
<keyword evidence="1 2" id="KW-0728">SH3 domain</keyword>
<feature type="compositionally biased region" description="Pro residues" evidence="3">
    <location>
        <begin position="604"/>
        <end position="620"/>
    </location>
</feature>
<feature type="compositionally biased region" description="Low complexity" evidence="3">
    <location>
        <begin position="330"/>
        <end position="343"/>
    </location>
</feature>
<feature type="compositionally biased region" description="Pro residues" evidence="3">
    <location>
        <begin position="771"/>
        <end position="784"/>
    </location>
</feature>
<feature type="region of interest" description="Disordered" evidence="3">
    <location>
        <begin position="846"/>
        <end position="877"/>
    </location>
</feature>
<reference evidence="6 7" key="1">
    <citation type="journal article" date="2018" name="Sci. Rep.">
        <title>Genome sequence of the cauliflower mushroom Sparassis crispa (Hanabiratake) and its association with beneficial usage.</title>
        <authorList>
            <person name="Kiyama R."/>
            <person name="Furutani Y."/>
            <person name="Kawaguchi K."/>
            <person name="Nakanishi T."/>
        </authorList>
    </citation>
    <scope>NUCLEOTIDE SEQUENCE [LARGE SCALE GENOMIC DNA]</scope>
</reference>
<evidence type="ECO:0000259" key="4">
    <source>
        <dbReference type="PROSITE" id="PS50002"/>
    </source>
</evidence>
<dbReference type="InParanoid" id="A0A401G9F6"/>
<evidence type="ECO:0000259" key="5">
    <source>
        <dbReference type="PROSITE" id="PS50086"/>
    </source>
</evidence>
<feature type="compositionally biased region" description="Low complexity" evidence="3">
    <location>
        <begin position="126"/>
        <end position="156"/>
    </location>
</feature>
<accession>A0A401G9F6</accession>
<feature type="domain" description="SH3" evidence="4">
    <location>
        <begin position="16"/>
        <end position="77"/>
    </location>
</feature>
<feature type="domain" description="Rab-GAP TBC" evidence="5">
    <location>
        <begin position="1293"/>
        <end position="1473"/>
    </location>
</feature>
<dbReference type="Proteomes" id="UP000287166">
    <property type="component" value="Unassembled WGS sequence"/>
</dbReference>
<feature type="region of interest" description="Disordered" evidence="3">
    <location>
        <begin position="986"/>
        <end position="1041"/>
    </location>
</feature>
<dbReference type="PROSITE" id="PS50002">
    <property type="entry name" value="SH3"/>
    <property type="match status" value="1"/>
</dbReference>
<dbReference type="PANTHER" id="PTHR47219">
    <property type="entry name" value="RAB GTPASE-ACTIVATING PROTEIN 1-LIKE"/>
    <property type="match status" value="1"/>
</dbReference>
<dbReference type="Gene3D" id="1.10.472.80">
    <property type="entry name" value="Ypt/Rab-GAP domain of gyp1p, domain 3"/>
    <property type="match status" value="1"/>
</dbReference>
<dbReference type="InterPro" id="IPR035969">
    <property type="entry name" value="Rab-GAP_TBC_sf"/>
</dbReference>
<comment type="caution">
    <text evidence="6">The sequence shown here is derived from an EMBL/GenBank/DDBJ whole genome shotgun (WGS) entry which is preliminary data.</text>
</comment>
<feature type="region of interest" description="Disordered" evidence="3">
    <location>
        <begin position="86"/>
        <end position="111"/>
    </location>
</feature>
<dbReference type="OrthoDB" id="159449at2759"/>
<feature type="region of interest" description="Disordered" evidence="3">
    <location>
        <begin position="897"/>
        <end position="932"/>
    </location>
</feature>
<dbReference type="GO" id="GO:0031267">
    <property type="term" value="F:small GTPase binding"/>
    <property type="evidence" value="ECO:0007669"/>
    <property type="project" value="TreeGrafter"/>
</dbReference>
<feature type="compositionally biased region" description="Polar residues" evidence="3">
    <location>
        <begin position="468"/>
        <end position="478"/>
    </location>
</feature>
<gene>
    <name evidence="6" type="ORF">SCP_0116810</name>
</gene>
<dbReference type="GeneID" id="38775705"/>